<evidence type="ECO:0000256" key="1">
    <source>
        <dbReference type="ARBA" id="ARBA00022723"/>
    </source>
</evidence>
<accession>A0A9R1UHV6</accession>
<organism evidence="6 7">
    <name type="scientific">Lactuca sativa</name>
    <name type="common">Garden lettuce</name>
    <dbReference type="NCBI Taxonomy" id="4236"/>
    <lineage>
        <taxon>Eukaryota</taxon>
        <taxon>Viridiplantae</taxon>
        <taxon>Streptophyta</taxon>
        <taxon>Embryophyta</taxon>
        <taxon>Tracheophyta</taxon>
        <taxon>Spermatophyta</taxon>
        <taxon>Magnoliopsida</taxon>
        <taxon>eudicotyledons</taxon>
        <taxon>Gunneridae</taxon>
        <taxon>Pentapetalae</taxon>
        <taxon>asterids</taxon>
        <taxon>campanulids</taxon>
        <taxon>Asterales</taxon>
        <taxon>Asteraceae</taxon>
        <taxon>Cichorioideae</taxon>
        <taxon>Cichorieae</taxon>
        <taxon>Lactucinae</taxon>
        <taxon>Lactuca</taxon>
    </lineage>
</organism>
<dbReference type="Pfam" id="PF04434">
    <property type="entry name" value="SWIM"/>
    <property type="match status" value="1"/>
</dbReference>
<dbReference type="Proteomes" id="UP000235145">
    <property type="component" value="Unassembled WGS sequence"/>
</dbReference>
<comment type="caution">
    <text evidence="6">The sequence shown here is derived from an EMBL/GenBank/DDBJ whole genome shotgun (WGS) entry which is preliminary data.</text>
</comment>
<evidence type="ECO:0000313" key="6">
    <source>
        <dbReference type="EMBL" id="KAJ0187424.1"/>
    </source>
</evidence>
<evidence type="ECO:0000256" key="3">
    <source>
        <dbReference type="ARBA" id="ARBA00022833"/>
    </source>
</evidence>
<evidence type="ECO:0000259" key="5">
    <source>
        <dbReference type="PROSITE" id="PS50966"/>
    </source>
</evidence>
<name>A0A9R1UHV6_LACSA</name>
<feature type="domain" description="SWIM-type" evidence="5">
    <location>
        <begin position="52"/>
        <end position="84"/>
    </location>
</feature>
<reference evidence="6 7" key="1">
    <citation type="journal article" date="2017" name="Nat. Commun.">
        <title>Genome assembly with in vitro proximity ligation data and whole-genome triplication in lettuce.</title>
        <authorList>
            <person name="Reyes-Chin-Wo S."/>
            <person name="Wang Z."/>
            <person name="Yang X."/>
            <person name="Kozik A."/>
            <person name="Arikit S."/>
            <person name="Song C."/>
            <person name="Xia L."/>
            <person name="Froenicke L."/>
            <person name="Lavelle D.O."/>
            <person name="Truco M.J."/>
            <person name="Xia R."/>
            <person name="Zhu S."/>
            <person name="Xu C."/>
            <person name="Xu H."/>
            <person name="Xu X."/>
            <person name="Cox K."/>
            <person name="Korf I."/>
            <person name="Meyers B.C."/>
            <person name="Michelmore R.W."/>
        </authorList>
    </citation>
    <scope>NUCLEOTIDE SEQUENCE [LARGE SCALE GENOMIC DNA]</scope>
    <source>
        <strain evidence="7">cv. Salinas</strain>
        <tissue evidence="6">Seedlings</tissue>
    </source>
</reference>
<dbReference type="InterPro" id="IPR006564">
    <property type="entry name" value="Znf_PMZ"/>
</dbReference>
<dbReference type="SMART" id="SM00575">
    <property type="entry name" value="ZnF_PMZ"/>
    <property type="match status" value="1"/>
</dbReference>
<dbReference type="GO" id="GO:0008270">
    <property type="term" value="F:zinc ion binding"/>
    <property type="evidence" value="ECO:0007669"/>
    <property type="project" value="UniProtKB-KW"/>
</dbReference>
<dbReference type="InterPro" id="IPR007527">
    <property type="entry name" value="Znf_SWIM"/>
</dbReference>
<dbReference type="PANTHER" id="PTHR31973">
    <property type="entry name" value="POLYPROTEIN, PUTATIVE-RELATED"/>
    <property type="match status" value="1"/>
</dbReference>
<dbReference type="AlphaFoldDB" id="A0A9R1UHV6"/>
<keyword evidence="1" id="KW-0479">Metal-binding</keyword>
<proteinExistence type="predicted"/>
<dbReference type="PROSITE" id="PS50966">
    <property type="entry name" value="ZF_SWIM"/>
    <property type="match status" value="1"/>
</dbReference>
<sequence>MYCKRLKGQKWNLAICPSIRRKIVDMRRHLRYWHVIASGVQQFEMRSVHEVYDVYLNQRACACRGWQLCGIPCVHAMVAISYLNENVEDYVATWFRTQMFGNCYKYTIKPLNGSEMRPSYMSRTIFVAPGSWYPWTRRVEGLTRRVEAG</sequence>
<protein>
    <recommendedName>
        <fullName evidence="5">SWIM-type domain-containing protein</fullName>
    </recommendedName>
</protein>
<dbReference type="PANTHER" id="PTHR31973:SF189">
    <property type="entry name" value="TRANSPOSASE, MUDR, PLANT, MULE TRANSPOSASE DOMAIN PROTEIN-RELATED"/>
    <property type="match status" value="1"/>
</dbReference>
<keyword evidence="7" id="KW-1185">Reference proteome</keyword>
<dbReference type="EMBL" id="NBSK02000009">
    <property type="protein sequence ID" value="KAJ0187424.1"/>
    <property type="molecule type" value="Genomic_DNA"/>
</dbReference>
<gene>
    <name evidence="6" type="ORF">LSAT_V11C900493920</name>
</gene>
<evidence type="ECO:0000313" key="7">
    <source>
        <dbReference type="Proteomes" id="UP000235145"/>
    </source>
</evidence>
<evidence type="ECO:0000256" key="2">
    <source>
        <dbReference type="ARBA" id="ARBA00022771"/>
    </source>
</evidence>
<evidence type="ECO:0000256" key="4">
    <source>
        <dbReference type="PROSITE-ProRule" id="PRU00325"/>
    </source>
</evidence>
<keyword evidence="2 4" id="KW-0863">Zinc-finger</keyword>
<keyword evidence="3" id="KW-0862">Zinc</keyword>